<proteinExistence type="predicted"/>
<name>A0A645G1Q5_9ZZZZ</name>
<evidence type="ECO:0000313" key="1">
    <source>
        <dbReference type="EMBL" id="MPN20751.1"/>
    </source>
</evidence>
<sequence length="270" mass="30382">MWPFVYDGQFADPGLSLAADWLFTSFDRLNALLLEPGKPLGTGNPNVPGRITSSMLVLVNITPEAQAVDFPAEGSYYRFRGEGILAAKDGRITRTLAPYEVMVLTRKKLDDGLPSLTEIRRQLAEAEAARRNRGNILFGRGREIELSFPQSKPYNLYNAMAAQERLFDGVLDAPGWMPRQAADASYYELAFPKFKPEFSKARLYGAELGKVKFKIFKRGEWLEPEAQRMIGKYHVELDFGQKLSTIKIRLEFPGVTNAALPDLCEIELLQ</sequence>
<protein>
    <submittedName>
        <fullName evidence="1">Uncharacterized protein</fullName>
    </submittedName>
</protein>
<accession>A0A645G1Q5</accession>
<organism evidence="1">
    <name type="scientific">bioreactor metagenome</name>
    <dbReference type="NCBI Taxonomy" id="1076179"/>
    <lineage>
        <taxon>unclassified sequences</taxon>
        <taxon>metagenomes</taxon>
        <taxon>ecological metagenomes</taxon>
    </lineage>
</organism>
<dbReference type="EMBL" id="VSSQ01068585">
    <property type="protein sequence ID" value="MPN20751.1"/>
    <property type="molecule type" value="Genomic_DNA"/>
</dbReference>
<comment type="caution">
    <text evidence="1">The sequence shown here is derived from an EMBL/GenBank/DDBJ whole genome shotgun (WGS) entry which is preliminary data.</text>
</comment>
<gene>
    <name evidence="1" type="ORF">SDC9_168130</name>
</gene>
<dbReference type="AlphaFoldDB" id="A0A645G1Q5"/>
<dbReference type="SUPFAM" id="SSF51011">
    <property type="entry name" value="Glycosyl hydrolase domain"/>
    <property type="match status" value="1"/>
</dbReference>
<reference evidence="1" key="1">
    <citation type="submission" date="2019-08" db="EMBL/GenBank/DDBJ databases">
        <authorList>
            <person name="Kucharzyk K."/>
            <person name="Murdoch R.W."/>
            <person name="Higgins S."/>
            <person name="Loffler F."/>
        </authorList>
    </citation>
    <scope>NUCLEOTIDE SEQUENCE</scope>
</reference>